<feature type="domain" description="G-protein coupled receptors family 1 profile" evidence="14">
    <location>
        <begin position="51"/>
        <end position="303"/>
    </location>
</feature>
<keyword evidence="12" id="KW-0807">Transducer</keyword>
<dbReference type="GO" id="GO:0004984">
    <property type="term" value="F:olfactory receptor activity"/>
    <property type="evidence" value="ECO:0007669"/>
    <property type="project" value="InterPro"/>
</dbReference>
<dbReference type="GO" id="GO:0005886">
    <property type="term" value="C:plasma membrane"/>
    <property type="evidence" value="ECO:0007669"/>
    <property type="project" value="UniProtKB-SubCell"/>
</dbReference>
<sequence length="332" mass="37256">VVPLALQGPMSSVNFTGKNVEEFTITGFDHLSHQKLLGFLIFITYFLVLLGSGTNICIILTDRRLHTPMYLLICNLAVVDIMFTSSTSTTMISVLLGEVKTISYYSCISRMYIYHLGDITGCLALSVMALDRTIAISNPLRYHSILTNARIFVLIIASWFIGIICLGIALAWADFDNLPYCQPIIRYVFCDYPALIRAACVNPEPYFLIPTILALWLLAGQFPLIILSYVKIIYTLLRLPNSESRAQGFNTCICHIIVVSCYYAPKLVSVLLTRIGVRLNLTERNALMIIATLLPSLINPTVYCLKTKEIRKRLVQILSLKKRTVSIKCQKG</sequence>
<evidence type="ECO:0000259" key="14">
    <source>
        <dbReference type="PROSITE" id="PS50262"/>
    </source>
</evidence>
<keyword evidence="16" id="KW-1185">Reference proteome</keyword>
<keyword evidence="3" id="KW-0716">Sensory transduction</keyword>
<dbReference type="InterPro" id="IPR050939">
    <property type="entry name" value="Olfactory_GPCR1"/>
</dbReference>
<dbReference type="Pfam" id="PF13853">
    <property type="entry name" value="7tm_4"/>
    <property type="match status" value="1"/>
</dbReference>
<dbReference type="PRINTS" id="PR00237">
    <property type="entry name" value="GPCRRHODOPSN"/>
</dbReference>
<comment type="subcellular location">
    <subcellularLocation>
        <location evidence="1">Cell membrane</location>
        <topology evidence="1">Multi-pass membrane protein</topology>
    </subcellularLocation>
</comment>
<dbReference type="FunFam" id="1.20.1070.10:FF:000024">
    <property type="entry name" value="Olfactory receptor"/>
    <property type="match status" value="1"/>
</dbReference>
<keyword evidence="5" id="KW-0552">Olfaction</keyword>
<keyword evidence="11" id="KW-0325">Glycoprotein</keyword>
<reference evidence="15" key="1">
    <citation type="submission" date="2025-08" db="UniProtKB">
        <authorList>
            <consortium name="Ensembl"/>
        </authorList>
    </citation>
    <scope>IDENTIFICATION</scope>
</reference>
<dbReference type="InterPro" id="IPR017452">
    <property type="entry name" value="GPCR_Rhodpsn_7TM"/>
</dbReference>
<proteinExistence type="predicted"/>
<evidence type="ECO:0000256" key="4">
    <source>
        <dbReference type="ARBA" id="ARBA00022692"/>
    </source>
</evidence>
<keyword evidence="9" id="KW-1015">Disulfide bond</keyword>
<dbReference type="PROSITE" id="PS50262">
    <property type="entry name" value="G_PROTEIN_RECEP_F1_2"/>
    <property type="match status" value="1"/>
</dbReference>
<dbReference type="SUPFAM" id="SSF81321">
    <property type="entry name" value="Family A G protein-coupled receptor-like"/>
    <property type="match status" value="1"/>
</dbReference>
<feature type="transmembrane region" description="Helical" evidence="13">
    <location>
        <begin position="285"/>
        <end position="305"/>
    </location>
</feature>
<feature type="transmembrane region" description="Helical" evidence="13">
    <location>
        <begin position="112"/>
        <end position="130"/>
    </location>
</feature>
<keyword evidence="4 13" id="KW-0812">Transmembrane</keyword>
<dbReference type="PANTHER" id="PTHR24242">
    <property type="entry name" value="G-PROTEIN COUPLED RECEPTOR"/>
    <property type="match status" value="1"/>
</dbReference>
<dbReference type="AlphaFoldDB" id="A0A8C7N2W5"/>
<evidence type="ECO:0000256" key="10">
    <source>
        <dbReference type="ARBA" id="ARBA00023170"/>
    </source>
</evidence>
<name>A0A8C7N2W5_ONCKI</name>
<keyword evidence="2" id="KW-1003">Cell membrane</keyword>
<feature type="transmembrane region" description="Helical" evidence="13">
    <location>
        <begin position="70"/>
        <end position="92"/>
    </location>
</feature>
<keyword evidence="6 13" id="KW-1133">Transmembrane helix</keyword>
<evidence type="ECO:0000256" key="6">
    <source>
        <dbReference type="ARBA" id="ARBA00022989"/>
    </source>
</evidence>
<evidence type="ECO:0000256" key="3">
    <source>
        <dbReference type="ARBA" id="ARBA00022606"/>
    </source>
</evidence>
<evidence type="ECO:0000256" key="7">
    <source>
        <dbReference type="ARBA" id="ARBA00023040"/>
    </source>
</evidence>
<dbReference type="GeneTree" id="ENSGT00940000161369"/>
<feature type="transmembrane region" description="Helical" evidence="13">
    <location>
        <begin position="151"/>
        <end position="173"/>
    </location>
</feature>
<keyword evidence="7" id="KW-0297">G-protein coupled receptor</keyword>
<evidence type="ECO:0000256" key="2">
    <source>
        <dbReference type="ARBA" id="ARBA00022475"/>
    </source>
</evidence>
<dbReference type="InterPro" id="IPR000276">
    <property type="entry name" value="GPCR_Rhodpsn"/>
</dbReference>
<evidence type="ECO:0000256" key="5">
    <source>
        <dbReference type="ARBA" id="ARBA00022725"/>
    </source>
</evidence>
<keyword evidence="10" id="KW-0675">Receptor</keyword>
<dbReference type="PANTHER" id="PTHR24242:SF359">
    <property type="entry name" value="ODORANT RECEPTOR-RELATED"/>
    <property type="match status" value="1"/>
</dbReference>
<evidence type="ECO:0000256" key="11">
    <source>
        <dbReference type="ARBA" id="ARBA00023180"/>
    </source>
</evidence>
<dbReference type="InterPro" id="IPR000725">
    <property type="entry name" value="Olfact_rcpt"/>
</dbReference>
<dbReference type="Gene3D" id="1.20.1070.10">
    <property type="entry name" value="Rhodopsin 7-helix transmembrane proteins"/>
    <property type="match status" value="1"/>
</dbReference>
<protein>
    <recommendedName>
        <fullName evidence="14">G-protein coupled receptors family 1 profile domain-containing protein</fullName>
    </recommendedName>
</protein>
<evidence type="ECO:0000256" key="9">
    <source>
        <dbReference type="ARBA" id="ARBA00023157"/>
    </source>
</evidence>
<accession>A0A8C7N2W5</accession>
<feature type="transmembrane region" description="Helical" evidence="13">
    <location>
        <begin position="36"/>
        <end position="58"/>
    </location>
</feature>
<feature type="transmembrane region" description="Helical" evidence="13">
    <location>
        <begin position="213"/>
        <end position="234"/>
    </location>
</feature>
<evidence type="ECO:0000256" key="12">
    <source>
        <dbReference type="ARBA" id="ARBA00023224"/>
    </source>
</evidence>
<feature type="transmembrane region" description="Helical" evidence="13">
    <location>
        <begin position="246"/>
        <end position="265"/>
    </location>
</feature>
<reference evidence="15" key="2">
    <citation type="submission" date="2025-09" db="UniProtKB">
        <authorList>
            <consortium name="Ensembl"/>
        </authorList>
    </citation>
    <scope>IDENTIFICATION</scope>
</reference>
<evidence type="ECO:0000256" key="13">
    <source>
        <dbReference type="SAM" id="Phobius"/>
    </source>
</evidence>
<evidence type="ECO:0000256" key="8">
    <source>
        <dbReference type="ARBA" id="ARBA00023136"/>
    </source>
</evidence>
<dbReference type="PRINTS" id="PR00245">
    <property type="entry name" value="OLFACTORYR"/>
</dbReference>
<evidence type="ECO:0000256" key="1">
    <source>
        <dbReference type="ARBA" id="ARBA00004651"/>
    </source>
</evidence>
<dbReference type="Proteomes" id="UP000694557">
    <property type="component" value="Unassembled WGS sequence"/>
</dbReference>
<dbReference type="SMART" id="SM01381">
    <property type="entry name" value="7TM_GPCR_Srsx"/>
    <property type="match status" value="1"/>
</dbReference>
<dbReference type="GO" id="GO:0004930">
    <property type="term" value="F:G protein-coupled receptor activity"/>
    <property type="evidence" value="ECO:0007669"/>
    <property type="project" value="UniProtKB-KW"/>
</dbReference>
<organism evidence="15 16">
    <name type="scientific">Oncorhynchus kisutch</name>
    <name type="common">Coho salmon</name>
    <name type="synonym">Salmo kisutch</name>
    <dbReference type="NCBI Taxonomy" id="8019"/>
    <lineage>
        <taxon>Eukaryota</taxon>
        <taxon>Metazoa</taxon>
        <taxon>Chordata</taxon>
        <taxon>Craniata</taxon>
        <taxon>Vertebrata</taxon>
        <taxon>Euteleostomi</taxon>
        <taxon>Actinopterygii</taxon>
        <taxon>Neopterygii</taxon>
        <taxon>Teleostei</taxon>
        <taxon>Protacanthopterygii</taxon>
        <taxon>Salmoniformes</taxon>
        <taxon>Salmonidae</taxon>
        <taxon>Salmoninae</taxon>
        <taxon>Oncorhynchus</taxon>
    </lineage>
</organism>
<keyword evidence="8 13" id="KW-0472">Membrane</keyword>
<dbReference type="Ensembl" id="ENSOKIT00005103699.1">
    <property type="protein sequence ID" value="ENSOKIP00005096857.1"/>
    <property type="gene ID" value="ENSOKIG00005042489.1"/>
</dbReference>
<evidence type="ECO:0000313" key="15">
    <source>
        <dbReference type="Ensembl" id="ENSOKIP00005096857.1"/>
    </source>
</evidence>
<evidence type="ECO:0000313" key="16">
    <source>
        <dbReference type="Proteomes" id="UP000694557"/>
    </source>
</evidence>